<proteinExistence type="predicted"/>
<dbReference type="PIRSF" id="PIRSF005355">
    <property type="entry name" value="UBIAD1"/>
    <property type="match status" value="1"/>
</dbReference>
<gene>
    <name evidence="9" type="ORF">RV00_GL002768</name>
</gene>
<keyword evidence="10" id="KW-1185">Reference proteome</keyword>
<feature type="transmembrane region" description="Helical" evidence="8">
    <location>
        <begin position="157"/>
        <end position="177"/>
    </location>
</feature>
<keyword evidence="4" id="KW-0808">Transferase</keyword>
<feature type="transmembrane region" description="Helical" evidence="8">
    <location>
        <begin position="102"/>
        <end position="120"/>
    </location>
</feature>
<dbReference type="RefSeq" id="WP_211272386.1">
    <property type="nucleotide sequence ID" value="NZ_CAURXW010000005.1"/>
</dbReference>
<dbReference type="EMBL" id="JXKM01000006">
    <property type="protein sequence ID" value="OJG35583.1"/>
    <property type="molecule type" value="Genomic_DNA"/>
</dbReference>
<dbReference type="Pfam" id="PF01040">
    <property type="entry name" value="UbiA"/>
    <property type="match status" value="1"/>
</dbReference>
<dbReference type="PANTHER" id="PTHR13929">
    <property type="entry name" value="1,4-DIHYDROXY-2-NAPHTHOATE OCTAPRENYLTRANSFERASE"/>
    <property type="match status" value="1"/>
</dbReference>
<comment type="pathway">
    <text evidence="2">Quinol/quinone metabolism; menaquinone biosynthesis.</text>
</comment>
<protein>
    <recommendedName>
        <fullName evidence="11">1,4-dihydroxy-2-naphthoate octaprenyltransferase</fullName>
    </recommendedName>
</protein>
<dbReference type="CDD" id="cd13962">
    <property type="entry name" value="PT_UbiA_UBIAD1"/>
    <property type="match status" value="1"/>
</dbReference>
<dbReference type="NCBIfam" id="NF004752">
    <property type="entry name" value="PRK06080.1-4"/>
    <property type="match status" value="1"/>
</dbReference>
<dbReference type="NCBIfam" id="NF009926">
    <property type="entry name" value="PRK13387.1"/>
    <property type="match status" value="1"/>
</dbReference>
<comment type="caution">
    <text evidence="9">The sequence shown here is derived from an EMBL/GenBank/DDBJ whole genome shotgun (WGS) entry which is preliminary data.</text>
</comment>
<dbReference type="UniPathway" id="UPA00079"/>
<dbReference type="Proteomes" id="UP000183700">
    <property type="component" value="Unassembled WGS sequence"/>
</dbReference>
<evidence type="ECO:0000313" key="9">
    <source>
        <dbReference type="EMBL" id="OJG35583.1"/>
    </source>
</evidence>
<dbReference type="InterPro" id="IPR026046">
    <property type="entry name" value="UBIAD1"/>
</dbReference>
<feature type="transmembrane region" description="Helical" evidence="8">
    <location>
        <begin position="303"/>
        <end position="325"/>
    </location>
</feature>
<organism evidence="9 10">
    <name type="scientific">Enterococcus devriesei</name>
    <dbReference type="NCBI Taxonomy" id="319970"/>
    <lineage>
        <taxon>Bacteria</taxon>
        <taxon>Bacillati</taxon>
        <taxon>Bacillota</taxon>
        <taxon>Bacilli</taxon>
        <taxon>Lactobacillales</taxon>
        <taxon>Enterococcaceae</taxon>
        <taxon>Enterococcus</taxon>
    </lineage>
</organism>
<keyword evidence="7 8" id="KW-0472">Membrane</keyword>
<dbReference type="PANTHER" id="PTHR13929:SF0">
    <property type="entry name" value="UBIA PRENYLTRANSFERASE DOMAIN-CONTAINING PROTEIN 1"/>
    <property type="match status" value="1"/>
</dbReference>
<dbReference type="GO" id="GO:0009234">
    <property type="term" value="P:menaquinone biosynthetic process"/>
    <property type="evidence" value="ECO:0007669"/>
    <property type="project" value="UniProtKB-UniPathway"/>
</dbReference>
<feature type="transmembrane region" description="Helical" evidence="8">
    <location>
        <begin position="29"/>
        <end position="46"/>
    </location>
</feature>
<evidence type="ECO:0000256" key="5">
    <source>
        <dbReference type="ARBA" id="ARBA00022692"/>
    </source>
</evidence>
<evidence type="ECO:0000256" key="8">
    <source>
        <dbReference type="SAM" id="Phobius"/>
    </source>
</evidence>
<dbReference type="InterPro" id="IPR044878">
    <property type="entry name" value="UbiA_sf"/>
</dbReference>
<accession>A0A1L8SUG7</accession>
<feature type="transmembrane region" description="Helical" evidence="8">
    <location>
        <begin position="55"/>
        <end position="75"/>
    </location>
</feature>
<keyword evidence="3" id="KW-0474">Menaquinone biosynthesis</keyword>
<evidence type="ECO:0000313" key="10">
    <source>
        <dbReference type="Proteomes" id="UP000183700"/>
    </source>
</evidence>
<dbReference type="AlphaFoldDB" id="A0A1L8SUG7"/>
<dbReference type="GO" id="GO:0016020">
    <property type="term" value="C:membrane"/>
    <property type="evidence" value="ECO:0007669"/>
    <property type="project" value="UniProtKB-SubCell"/>
</dbReference>
<sequence length="328" mass="37471">MENSKNLKPEFNRMTKEHFFELVQIRTKMAGVFPFVIAVLFTNTYFHSFHPGKTIFFFFGLLAFDLAITAINNYMDFLKAHSEKYKYEENVIGRENLSEKTIQRLILGLVGFAAIVGFTLAIQTGWLLLLMGLACCFVGVFYTYGPIPLSRMPLGEIFSGVTEGLGIFAITTYINTYDQRLFYMELDFKHFALTGNPIIILALVWAALPLVMTIANIMLANNISDLEQDVENHRYTLPFYIGRQWSLRLFNLLAYAPYLVILIGWLAGIYQWPILLAFISLVKVHGQTKIFTKEQIKSKTFPMAVENLIVFNSFYALGLLATLILQKV</sequence>
<dbReference type="GO" id="GO:0004659">
    <property type="term" value="F:prenyltransferase activity"/>
    <property type="evidence" value="ECO:0007669"/>
    <property type="project" value="InterPro"/>
</dbReference>
<dbReference type="GO" id="GO:0042371">
    <property type="term" value="P:vitamin K biosynthetic process"/>
    <property type="evidence" value="ECO:0007669"/>
    <property type="project" value="TreeGrafter"/>
</dbReference>
<feature type="transmembrane region" description="Helical" evidence="8">
    <location>
        <begin position="198"/>
        <end position="219"/>
    </location>
</feature>
<feature type="transmembrane region" description="Helical" evidence="8">
    <location>
        <begin position="255"/>
        <end position="282"/>
    </location>
</feature>
<evidence type="ECO:0000256" key="2">
    <source>
        <dbReference type="ARBA" id="ARBA00004863"/>
    </source>
</evidence>
<feature type="transmembrane region" description="Helical" evidence="8">
    <location>
        <begin position="127"/>
        <end position="145"/>
    </location>
</feature>
<evidence type="ECO:0008006" key="11">
    <source>
        <dbReference type="Google" id="ProtNLM"/>
    </source>
</evidence>
<keyword evidence="6 8" id="KW-1133">Transmembrane helix</keyword>
<evidence type="ECO:0000256" key="1">
    <source>
        <dbReference type="ARBA" id="ARBA00004141"/>
    </source>
</evidence>
<name>A0A1L8SUG7_9ENTE</name>
<keyword evidence="5 8" id="KW-0812">Transmembrane</keyword>
<evidence type="ECO:0000256" key="4">
    <source>
        <dbReference type="ARBA" id="ARBA00022679"/>
    </source>
</evidence>
<reference evidence="9 10" key="1">
    <citation type="submission" date="2014-12" db="EMBL/GenBank/DDBJ databases">
        <title>Draft genome sequences of 29 type strains of Enterococci.</title>
        <authorList>
            <person name="Zhong Z."/>
            <person name="Sun Z."/>
            <person name="Liu W."/>
            <person name="Zhang W."/>
            <person name="Zhang H."/>
        </authorList>
    </citation>
    <scope>NUCLEOTIDE SEQUENCE [LARGE SCALE GENOMIC DNA]</scope>
    <source>
        <strain evidence="9 10">DSM 22802</strain>
    </source>
</reference>
<evidence type="ECO:0000256" key="6">
    <source>
        <dbReference type="ARBA" id="ARBA00022989"/>
    </source>
</evidence>
<comment type="subcellular location">
    <subcellularLocation>
        <location evidence="1">Membrane</location>
        <topology evidence="1">Multi-pass membrane protein</topology>
    </subcellularLocation>
</comment>
<dbReference type="Gene3D" id="1.10.357.140">
    <property type="entry name" value="UbiA prenyltransferase"/>
    <property type="match status" value="1"/>
</dbReference>
<evidence type="ECO:0000256" key="7">
    <source>
        <dbReference type="ARBA" id="ARBA00023136"/>
    </source>
</evidence>
<evidence type="ECO:0000256" key="3">
    <source>
        <dbReference type="ARBA" id="ARBA00022428"/>
    </source>
</evidence>
<dbReference type="STRING" id="319970.RV00_GL002768"/>
<dbReference type="InterPro" id="IPR000537">
    <property type="entry name" value="UbiA_prenyltransferase"/>
</dbReference>